<dbReference type="PRINTS" id="PR00097">
    <property type="entry name" value="ANTSNTHASEII"/>
</dbReference>
<reference evidence="13 14" key="1">
    <citation type="submission" date="2015-04" db="EMBL/GenBank/DDBJ databases">
        <title>Complete genome sequence of Schizopora paradoxa KUC8140, a cosmopolitan wood degrader in East Asia.</title>
        <authorList>
            <consortium name="DOE Joint Genome Institute"/>
            <person name="Min B."/>
            <person name="Park H."/>
            <person name="Jang Y."/>
            <person name="Kim J.-J."/>
            <person name="Kim K.H."/>
            <person name="Pangilinan J."/>
            <person name="Lipzen A."/>
            <person name="Riley R."/>
            <person name="Grigoriev I.V."/>
            <person name="Spatafora J.W."/>
            <person name="Choi I.-G."/>
        </authorList>
    </citation>
    <scope>NUCLEOTIDE SEQUENCE [LARGE SCALE GENOMIC DNA]</scope>
    <source>
        <strain evidence="13 14">KUC8140</strain>
    </source>
</reference>
<evidence type="ECO:0000256" key="4">
    <source>
        <dbReference type="ARBA" id="ARBA00013139"/>
    </source>
</evidence>
<keyword evidence="7" id="KW-0315">Glutamine amidotransferase</keyword>
<dbReference type="CDD" id="cd01743">
    <property type="entry name" value="GATase1_Anthranilate_Synthase"/>
    <property type="match status" value="1"/>
</dbReference>
<dbReference type="EMBL" id="KQ085883">
    <property type="protein sequence ID" value="KLO20094.1"/>
    <property type="molecule type" value="Genomic_DNA"/>
</dbReference>
<dbReference type="GO" id="GO:0046656">
    <property type="term" value="P:folic acid biosynthetic process"/>
    <property type="evidence" value="ECO:0007669"/>
    <property type="project" value="UniProtKB-KW"/>
</dbReference>
<dbReference type="GO" id="GO:0046654">
    <property type="term" value="P:tetrahydrofolate biosynthetic process"/>
    <property type="evidence" value="ECO:0007669"/>
    <property type="project" value="UniProtKB-UniPathway"/>
</dbReference>
<dbReference type="GO" id="GO:0008153">
    <property type="term" value="P:4-aminobenzoate biosynthetic process"/>
    <property type="evidence" value="ECO:0007669"/>
    <property type="project" value="TreeGrafter"/>
</dbReference>
<dbReference type="PANTHER" id="PTHR11236">
    <property type="entry name" value="AMINOBENZOATE/ANTHRANILATE SYNTHASE"/>
    <property type="match status" value="1"/>
</dbReference>
<evidence type="ECO:0000256" key="5">
    <source>
        <dbReference type="ARBA" id="ARBA00022679"/>
    </source>
</evidence>
<dbReference type="NCBIfam" id="TIGR01823">
    <property type="entry name" value="PabB-fungal"/>
    <property type="match status" value="1"/>
</dbReference>
<dbReference type="InterPro" id="IPR019999">
    <property type="entry name" value="Anth_synth_I-like"/>
</dbReference>
<keyword evidence="14" id="KW-1185">Reference proteome</keyword>
<dbReference type="NCBIfam" id="TIGR00566">
    <property type="entry name" value="trpG_papA"/>
    <property type="match status" value="1"/>
</dbReference>
<dbReference type="Pfam" id="PF00425">
    <property type="entry name" value="Chorismate_bind"/>
    <property type="match status" value="1"/>
</dbReference>
<keyword evidence="6" id="KW-0289">Folate biosynthesis</keyword>
<accession>A0A0H2S838</accession>
<dbReference type="InterPro" id="IPR017926">
    <property type="entry name" value="GATASE"/>
</dbReference>
<proteinExistence type="inferred from homology"/>
<evidence type="ECO:0000256" key="7">
    <source>
        <dbReference type="ARBA" id="ARBA00022962"/>
    </source>
</evidence>
<dbReference type="PANTHER" id="PTHR11236:SF18">
    <property type="entry name" value="AMINODEOXYCHORISMATE SYNTHASE"/>
    <property type="match status" value="1"/>
</dbReference>
<dbReference type="GO" id="GO:0046820">
    <property type="term" value="F:4-amino-4-deoxychorismate synthase activity"/>
    <property type="evidence" value="ECO:0007669"/>
    <property type="project" value="UniProtKB-EC"/>
</dbReference>
<dbReference type="STRING" id="27342.A0A0H2S838"/>
<dbReference type="SUPFAM" id="SSF52317">
    <property type="entry name" value="Class I glutamine amidotransferase-like"/>
    <property type="match status" value="1"/>
</dbReference>
<organism evidence="13 14">
    <name type="scientific">Schizopora paradoxa</name>
    <dbReference type="NCBI Taxonomy" id="27342"/>
    <lineage>
        <taxon>Eukaryota</taxon>
        <taxon>Fungi</taxon>
        <taxon>Dikarya</taxon>
        <taxon>Basidiomycota</taxon>
        <taxon>Agaricomycotina</taxon>
        <taxon>Agaricomycetes</taxon>
        <taxon>Hymenochaetales</taxon>
        <taxon>Schizoporaceae</taxon>
        <taxon>Schizopora</taxon>
    </lineage>
</organism>
<dbReference type="InParanoid" id="A0A0H2S838"/>
<name>A0A0H2S838_9AGAM</name>
<dbReference type="GO" id="GO:0000162">
    <property type="term" value="P:L-tryptophan biosynthetic process"/>
    <property type="evidence" value="ECO:0007669"/>
    <property type="project" value="TreeGrafter"/>
</dbReference>
<dbReference type="PROSITE" id="PS51273">
    <property type="entry name" value="GATASE_TYPE_1"/>
    <property type="match status" value="1"/>
</dbReference>
<evidence type="ECO:0000259" key="12">
    <source>
        <dbReference type="Pfam" id="PF04715"/>
    </source>
</evidence>
<evidence type="ECO:0000259" key="10">
    <source>
        <dbReference type="Pfam" id="PF00117"/>
    </source>
</evidence>
<dbReference type="GO" id="GO:0005737">
    <property type="term" value="C:cytoplasm"/>
    <property type="evidence" value="ECO:0007669"/>
    <property type="project" value="TreeGrafter"/>
</dbReference>
<evidence type="ECO:0000259" key="11">
    <source>
        <dbReference type="Pfam" id="PF00425"/>
    </source>
</evidence>
<evidence type="ECO:0000256" key="8">
    <source>
        <dbReference type="ARBA" id="ARBA00031329"/>
    </source>
</evidence>
<feature type="domain" description="Anthranilate synthase component I N-terminal" evidence="12">
    <location>
        <begin position="276"/>
        <end position="406"/>
    </location>
</feature>
<comment type="catalytic activity">
    <reaction evidence="1">
        <text>chorismate + L-glutamine = 4-amino-4-deoxychorismate + L-glutamate</text>
        <dbReference type="Rhea" id="RHEA:11672"/>
        <dbReference type="ChEBI" id="CHEBI:29748"/>
        <dbReference type="ChEBI" id="CHEBI:29985"/>
        <dbReference type="ChEBI" id="CHEBI:58359"/>
        <dbReference type="ChEBI" id="CHEBI:58406"/>
        <dbReference type="EC" id="2.6.1.85"/>
    </reaction>
</comment>
<dbReference type="SUPFAM" id="SSF56322">
    <property type="entry name" value="ADC synthase"/>
    <property type="match status" value="1"/>
</dbReference>
<dbReference type="InterPro" id="IPR015890">
    <property type="entry name" value="Chorismate_C"/>
</dbReference>
<protein>
    <recommendedName>
        <fullName evidence="4">aminodeoxychorismate synthase</fullName>
        <ecNumber evidence="4">2.6.1.85</ecNumber>
    </recommendedName>
    <alternativeName>
        <fullName evidence="8">Para-aminobenzoate synthase</fullName>
    </alternativeName>
    <alternativeName>
        <fullName evidence="9">p-aminobenzoic acid synthase</fullName>
    </alternativeName>
</protein>
<evidence type="ECO:0000313" key="14">
    <source>
        <dbReference type="Proteomes" id="UP000053477"/>
    </source>
</evidence>
<dbReference type="InterPro" id="IPR005801">
    <property type="entry name" value="ADC_synthase"/>
</dbReference>
<dbReference type="UniPathway" id="UPA00077">
    <property type="reaction ID" value="UER00149"/>
</dbReference>
<evidence type="ECO:0000256" key="9">
    <source>
        <dbReference type="ARBA" id="ARBA00031904"/>
    </source>
</evidence>
<dbReference type="InterPro" id="IPR010117">
    <property type="entry name" value="PabB_fungal"/>
</dbReference>
<comment type="pathway">
    <text evidence="2">Cofactor biosynthesis; tetrahydrofolate biosynthesis; 4-aminobenzoate from chorismate: step 1/2.</text>
</comment>
<feature type="domain" description="Glutamine amidotransferase" evidence="10">
    <location>
        <begin position="10"/>
        <end position="205"/>
    </location>
</feature>
<dbReference type="Gene3D" id="3.60.120.10">
    <property type="entry name" value="Anthranilate synthase"/>
    <property type="match status" value="1"/>
</dbReference>
<evidence type="ECO:0000256" key="6">
    <source>
        <dbReference type="ARBA" id="ARBA00022909"/>
    </source>
</evidence>
<evidence type="ECO:0000256" key="3">
    <source>
        <dbReference type="ARBA" id="ARBA00005970"/>
    </source>
</evidence>
<dbReference type="PRINTS" id="PR00096">
    <property type="entry name" value="GATASE"/>
</dbReference>
<comment type="similarity">
    <text evidence="3">In the C-terminal section; belongs to the anthranilate synthase component I family.</text>
</comment>
<feature type="domain" description="Chorismate-utilising enzyme C-terminal" evidence="11">
    <location>
        <begin position="454"/>
        <end position="740"/>
    </location>
</feature>
<dbReference type="FunCoup" id="A0A0H2S838">
    <property type="interactions" value="122"/>
</dbReference>
<keyword evidence="5" id="KW-0808">Transferase</keyword>
<evidence type="ECO:0000256" key="1">
    <source>
        <dbReference type="ARBA" id="ARBA00001000"/>
    </source>
</evidence>
<dbReference type="InterPro" id="IPR006805">
    <property type="entry name" value="Anth_synth_I_N"/>
</dbReference>
<sequence length="750" mass="84219">MDTSTQPRILVIDSYDSFTFNLAALVLKATPNAKLYIIKNDELPFDELSTFLPYFSAVIVGPGPGSPLYPNDVGVVKHLWHVASDILVPIFGVCLGLQSLAVEHGATLKRLNVVKHGQVSAISHHGAEIFEDVPNNCLAVRYHSLHVDITNATAKLEELAWSDDGMENGRVVMGLRHKFKPFWAVQYHPESVCTDSNGVSVIQNFCRLATRWWASTKKTRIPWDRAATEKLNHAAWPHRSTPRHLSYNVQKLPVCTRIISHLNLSSTQVAEALGVNESRDDFILLDSASSPGRYCIIGSLHKHSQRISYHAGDSYLVHSQFCDSAISLESTDFWTWMSRFMTFFDHWVGDPRIPFWGGFVGYINYELAVKELQCGLKHRDAESKQVAPDANLVFVERSVVIDNHTGNISIQSLSFDDDKWIEEVACALERTATVKTHSMSRKAKYSPEIQYPDRELYISRVKLAQEYLFAGESYELCLTARTHIKVPKDIDGASSSSWELYKRLKEVNPAPYAAYLRLGSTTLASSSPERFLSYSRPPNQKLQLRPIKGTVRKGADVTFQEAERILRSPKEIGENLMIVDLIRHDLHGVVGQNVECEEFCSIEEYETLWQMVSVIEGEPSSSTPEKSNMQLGWEMLQRSLPPGSMTGAPKKRSVQILQDLEDDERDLYSGVVGYWDVGGAGDWSVVIRSCFKHDERVFPAGDSMLTAKDGNQFDEWVLGSGGAITALSDPVAEWEEMMVKLKSVVRAFNP</sequence>
<dbReference type="InterPro" id="IPR006221">
    <property type="entry name" value="TrpG/PapA_dom"/>
</dbReference>
<dbReference type="Gene3D" id="3.40.50.880">
    <property type="match status" value="1"/>
</dbReference>
<dbReference type="AlphaFoldDB" id="A0A0H2S838"/>
<dbReference type="Pfam" id="PF04715">
    <property type="entry name" value="Anth_synt_I_N"/>
    <property type="match status" value="1"/>
</dbReference>
<dbReference type="Proteomes" id="UP000053477">
    <property type="component" value="Unassembled WGS sequence"/>
</dbReference>
<dbReference type="OrthoDB" id="64220at2759"/>
<dbReference type="EC" id="2.6.1.85" evidence="4"/>
<gene>
    <name evidence="13" type="ORF">SCHPADRAFT_934703</name>
</gene>
<evidence type="ECO:0000313" key="13">
    <source>
        <dbReference type="EMBL" id="KLO20094.1"/>
    </source>
</evidence>
<dbReference type="Pfam" id="PF00117">
    <property type="entry name" value="GATase"/>
    <property type="match status" value="1"/>
</dbReference>
<evidence type="ECO:0000256" key="2">
    <source>
        <dbReference type="ARBA" id="ARBA00005009"/>
    </source>
</evidence>
<dbReference type="InterPro" id="IPR029062">
    <property type="entry name" value="Class_I_gatase-like"/>
</dbReference>